<accession>A0ABY5EDT9</accession>
<proteinExistence type="predicted"/>
<protein>
    <submittedName>
        <fullName evidence="1">Ig-like domain-containing protein</fullName>
    </submittedName>
</protein>
<dbReference type="EMBL" id="CP101125">
    <property type="protein sequence ID" value="UTO12475.1"/>
    <property type="molecule type" value="Genomic_DNA"/>
</dbReference>
<dbReference type="Pfam" id="PF26182">
    <property type="entry name" value="Ig_NUP210_5th"/>
    <property type="match status" value="1"/>
</dbReference>
<keyword evidence="2" id="KW-1185">Reference proteome</keyword>
<gene>
    <name evidence="1" type="ORF">NK667_20150</name>
</gene>
<organism evidence="1 2">
    <name type="scientific">Pseudomonas nunensis</name>
    <dbReference type="NCBI Taxonomy" id="2961896"/>
    <lineage>
        <taxon>Bacteria</taxon>
        <taxon>Pseudomonadati</taxon>
        <taxon>Pseudomonadota</taxon>
        <taxon>Gammaproteobacteria</taxon>
        <taxon>Pseudomonadales</taxon>
        <taxon>Pseudomonadaceae</taxon>
        <taxon>Pseudomonas</taxon>
    </lineage>
</organism>
<reference evidence="1" key="1">
    <citation type="submission" date="2022-07" db="EMBL/GenBank/DDBJ databases">
        <title>Pseudomonas nunamit sp. nov. an antifungal species isolated from Greenland.</title>
        <authorList>
            <person name="Ntana F."/>
            <person name="Hennessy R.C."/>
            <person name="Zervas A."/>
            <person name="Stougaard P."/>
        </authorList>
    </citation>
    <scope>NUCLEOTIDE SEQUENCE</scope>
    <source>
        <strain evidence="1">In5</strain>
    </source>
</reference>
<dbReference type="Proteomes" id="UP001059607">
    <property type="component" value="Chromosome"/>
</dbReference>
<dbReference type="Gene3D" id="2.60.40.1080">
    <property type="match status" value="1"/>
</dbReference>
<dbReference type="RefSeq" id="WP_054615850.1">
    <property type="nucleotide sequence ID" value="NZ_CP101125.1"/>
</dbReference>
<dbReference type="InterPro" id="IPR008964">
    <property type="entry name" value="Invasin/intimin_cell_adhesion"/>
</dbReference>
<evidence type="ECO:0000313" key="1">
    <source>
        <dbReference type="EMBL" id="UTO12475.1"/>
    </source>
</evidence>
<sequence>MATEQPNAEILVNYPPMILGATQPVFPDPAVPPGEPVVGLPLYMFRLVLNEQGVLAGAVKVAVAPPPRDGTGADKISIELILNGDSLENRPIPDAERDDRTEFDLFQASLRDGSNNKVEYKVHRYGGNVGDSIPLWVLYSAHLPGGNDVPGNDDHPYLQISLPPELGNPAFIGKDDIDQGVKLRITYPFCKKYDKGTVEMRRPRFDIALPPPGPDCTYEVTLTREMFEQAGGSHPAFPFSYTIVDQLNNATDKFRWSAIITADVDMDVVTVPLPFFREDLADGSDDPTKVDRKLLEGGPLSVVVMPEAPKFEAGDRVEGLYTGSPSGVSVPFSGTIGKDSFNRLDPCVMEIPNDRVVLNDNVKAEYSLFRAGVKVGRSSVADALVIDSTTAIPLNPPTLMPPASNPINVLEYDLGVTVRVTFAGNPGDQARLKELNPAPGAGPFPVQDIVGGRSDFTLSQANLAARQNSVIELTWELIRGGMPAGESAALRLSVNRMIDGDPRLTTPTAPPGNITSTLDLSSFTGNTTAQLKAWRGIALGQSLWQSCEGTNSSGAPVTLPLYRGVPIGSVGDQSGVVTRAFLEQLADGSQIRVLAAVNFDGVANETTAVKFPLRTYQVKVAPPFIFNTSPVTLSGRCYILPGNPNILPVFGAGTTVHHRASGGTAPYTYISSNSAIAVVNTDGLVTVRKNGQTTISAQDDTGQSKAYIVTVTGVMQCYGLGRAQWGAANNSANGSGGRLPSIAEIRQVLAQYESRWPMGADFYWSSEQVSGRTDHYVVHIPGDGQAIGRWDAGTALAYGIKAY</sequence>
<dbReference type="SUPFAM" id="SSF49373">
    <property type="entry name" value="Invasin/intimin cell-adhesion fragments"/>
    <property type="match status" value="1"/>
</dbReference>
<evidence type="ECO:0000313" key="2">
    <source>
        <dbReference type="Proteomes" id="UP001059607"/>
    </source>
</evidence>
<name>A0ABY5EDT9_9PSED</name>